<evidence type="ECO:0000256" key="1">
    <source>
        <dbReference type="SAM" id="Phobius"/>
    </source>
</evidence>
<accession>A0A6G0YN38</accession>
<gene>
    <name evidence="2" type="ORF">FWK35_00027983</name>
</gene>
<evidence type="ECO:0000313" key="3">
    <source>
        <dbReference type="Proteomes" id="UP000478052"/>
    </source>
</evidence>
<dbReference type="AlphaFoldDB" id="A0A6G0YN38"/>
<evidence type="ECO:0000313" key="2">
    <source>
        <dbReference type="EMBL" id="KAF0758724.1"/>
    </source>
</evidence>
<dbReference type="Proteomes" id="UP000478052">
    <property type="component" value="Unassembled WGS sequence"/>
</dbReference>
<organism evidence="2 3">
    <name type="scientific">Aphis craccivora</name>
    <name type="common">Cowpea aphid</name>
    <dbReference type="NCBI Taxonomy" id="307492"/>
    <lineage>
        <taxon>Eukaryota</taxon>
        <taxon>Metazoa</taxon>
        <taxon>Ecdysozoa</taxon>
        <taxon>Arthropoda</taxon>
        <taxon>Hexapoda</taxon>
        <taxon>Insecta</taxon>
        <taxon>Pterygota</taxon>
        <taxon>Neoptera</taxon>
        <taxon>Paraneoptera</taxon>
        <taxon>Hemiptera</taxon>
        <taxon>Sternorrhyncha</taxon>
        <taxon>Aphidomorpha</taxon>
        <taxon>Aphidoidea</taxon>
        <taxon>Aphididae</taxon>
        <taxon>Aphidini</taxon>
        <taxon>Aphis</taxon>
        <taxon>Aphis</taxon>
    </lineage>
</organism>
<proteinExistence type="predicted"/>
<reference evidence="2 3" key="1">
    <citation type="submission" date="2019-08" db="EMBL/GenBank/DDBJ databases">
        <title>Whole genome of Aphis craccivora.</title>
        <authorList>
            <person name="Voronova N.V."/>
            <person name="Shulinski R.S."/>
            <person name="Bandarenka Y.V."/>
            <person name="Zhorov D.G."/>
            <person name="Warner D."/>
        </authorList>
    </citation>
    <scope>NUCLEOTIDE SEQUENCE [LARGE SCALE GENOMIC DNA]</scope>
    <source>
        <strain evidence="2">180601</strain>
        <tissue evidence="2">Whole Body</tissue>
    </source>
</reference>
<name>A0A6G0YN38_APHCR</name>
<keyword evidence="1" id="KW-1133">Transmembrane helix</keyword>
<keyword evidence="3" id="KW-1185">Reference proteome</keyword>
<protein>
    <submittedName>
        <fullName evidence="2">Uncharacterized protein</fullName>
    </submittedName>
</protein>
<sequence length="121" mass="14444">MNYFFQFLHPFSLSRYIFVKVDECNCGQSTLSNLTSGRIMWHKDDELHRPQPRWSNHHCTRIQHHLHHYENNGKQYNYKFGAILSGTMNVLILQFCVFFLSMYTRTCRNNASISNFGSDFR</sequence>
<keyword evidence="1" id="KW-0472">Membrane</keyword>
<dbReference type="EMBL" id="VUJU01003224">
    <property type="protein sequence ID" value="KAF0758724.1"/>
    <property type="molecule type" value="Genomic_DNA"/>
</dbReference>
<feature type="transmembrane region" description="Helical" evidence="1">
    <location>
        <begin position="80"/>
        <end position="100"/>
    </location>
</feature>
<comment type="caution">
    <text evidence="2">The sequence shown here is derived from an EMBL/GenBank/DDBJ whole genome shotgun (WGS) entry which is preliminary data.</text>
</comment>
<keyword evidence="1" id="KW-0812">Transmembrane</keyword>